<dbReference type="EMBL" id="RBKU01000001">
    <property type="protein sequence ID" value="RKR83509.1"/>
    <property type="molecule type" value="Genomic_DNA"/>
</dbReference>
<dbReference type="PANTHER" id="PTHR46797:SF1">
    <property type="entry name" value="METHYLPHOSPHONATE SYNTHASE"/>
    <property type="match status" value="1"/>
</dbReference>
<dbReference type="InterPro" id="IPR050807">
    <property type="entry name" value="TransReg_Diox_bact_type"/>
</dbReference>
<proteinExistence type="predicted"/>
<keyword evidence="5" id="KW-1185">Reference proteome</keyword>
<evidence type="ECO:0000256" key="1">
    <source>
        <dbReference type="ARBA" id="ARBA00023125"/>
    </source>
</evidence>
<evidence type="ECO:0000313" key="5">
    <source>
        <dbReference type="Proteomes" id="UP000268007"/>
    </source>
</evidence>
<dbReference type="Pfam" id="PF01381">
    <property type="entry name" value="HTH_3"/>
    <property type="match status" value="1"/>
</dbReference>
<keyword evidence="1" id="KW-0238">DNA-binding</keyword>
<feature type="domain" description="HTH cro/C1-type" evidence="2">
    <location>
        <begin position="19"/>
        <end position="73"/>
    </location>
</feature>
<protein>
    <submittedName>
        <fullName evidence="4">Helix-turn-helix protein</fullName>
    </submittedName>
</protein>
<dbReference type="GO" id="GO:0003700">
    <property type="term" value="F:DNA-binding transcription factor activity"/>
    <property type="evidence" value="ECO:0007669"/>
    <property type="project" value="TreeGrafter"/>
</dbReference>
<organism evidence="4 5">
    <name type="scientific">Mucilaginibacter gracilis</name>
    <dbReference type="NCBI Taxonomy" id="423350"/>
    <lineage>
        <taxon>Bacteria</taxon>
        <taxon>Pseudomonadati</taxon>
        <taxon>Bacteroidota</taxon>
        <taxon>Sphingobacteriia</taxon>
        <taxon>Sphingobacteriales</taxon>
        <taxon>Sphingobacteriaceae</taxon>
        <taxon>Mucilaginibacter</taxon>
    </lineage>
</organism>
<reference evidence="4 5" key="1">
    <citation type="submission" date="2018-10" db="EMBL/GenBank/DDBJ databases">
        <title>Genomic Encyclopedia of Archaeal and Bacterial Type Strains, Phase II (KMG-II): from individual species to whole genera.</title>
        <authorList>
            <person name="Goeker M."/>
        </authorList>
    </citation>
    <scope>NUCLEOTIDE SEQUENCE [LARGE SCALE GENOMIC DNA]</scope>
    <source>
        <strain evidence="4 5">DSM 18602</strain>
    </source>
</reference>
<comment type="caution">
    <text evidence="4">The sequence shown here is derived from an EMBL/GenBank/DDBJ whole genome shotgun (WGS) entry which is preliminary data.</text>
</comment>
<evidence type="ECO:0000259" key="2">
    <source>
        <dbReference type="PROSITE" id="PS50943"/>
    </source>
</evidence>
<gene>
    <name evidence="3" type="ORF">BDD43_2982</name>
    <name evidence="4" type="ORF">BDD43_3719</name>
</gene>
<dbReference type="PANTHER" id="PTHR46797">
    <property type="entry name" value="HTH-TYPE TRANSCRIPTIONAL REGULATOR"/>
    <property type="match status" value="1"/>
</dbReference>
<dbReference type="RefSeq" id="WP_211339676.1">
    <property type="nucleotide sequence ID" value="NZ_RBKU01000001.1"/>
</dbReference>
<dbReference type="AlphaFoldDB" id="A0A495J682"/>
<dbReference type="CDD" id="cd00093">
    <property type="entry name" value="HTH_XRE"/>
    <property type="match status" value="1"/>
</dbReference>
<dbReference type="SUPFAM" id="SSF47413">
    <property type="entry name" value="lambda repressor-like DNA-binding domains"/>
    <property type="match status" value="1"/>
</dbReference>
<evidence type="ECO:0000313" key="4">
    <source>
        <dbReference type="EMBL" id="RKR83509.1"/>
    </source>
</evidence>
<sequence length="132" mass="14821">MNDEIRCAIGHYMDIGEQIKKTRTAKNLSQKEVALALEMDQAQFSRIENGKTDPSFSTIEKIAKALGVGLVELVNADDIFKEVNSYDKSIFEKLALVDQLEEKEKSAFFSILDALVSKKRLKDTLAHALNMI</sequence>
<dbReference type="GO" id="GO:0003677">
    <property type="term" value="F:DNA binding"/>
    <property type="evidence" value="ECO:0007669"/>
    <property type="project" value="UniProtKB-KW"/>
</dbReference>
<dbReference type="Proteomes" id="UP000268007">
    <property type="component" value="Unassembled WGS sequence"/>
</dbReference>
<dbReference type="EMBL" id="RBKU01000001">
    <property type="protein sequence ID" value="RKR82793.1"/>
    <property type="molecule type" value="Genomic_DNA"/>
</dbReference>
<evidence type="ECO:0000313" key="3">
    <source>
        <dbReference type="EMBL" id="RKR82793.1"/>
    </source>
</evidence>
<dbReference type="InterPro" id="IPR001387">
    <property type="entry name" value="Cro/C1-type_HTH"/>
</dbReference>
<dbReference type="InterPro" id="IPR010982">
    <property type="entry name" value="Lambda_DNA-bd_dom_sf"/>
</dbReference>
<accession>A0A495J682</accession>
<dbReference type="Gene3D" id="1.10.260.40">
    <property type="entry name" value="lambda repressor-like DNA-binding domains"/>
    <property type="match status" value="1"/>
</dbReference>
<dbReference type="GO" id="GO:0005829">
    <property type="term" value="C:cytosol"/>
    <property type="evidence" value="ECO:0007669"/>
    <property type="project" value="TreeGrafter"/>
</dbReference>
<dbReference type="SMART" id="SM00530">
    <property type="entry name" value="HTH_XRE"/>
    <property type="match status" value="1"/>
</dbReference>
<dbReference type="PROSITE" id="PS50943">
    <property type="entry name" value="HTH_CROC1"/>
    <property type="match status" value="1"/>
</dbReference>
<name>A0A495J682_9SPHI</name>